<protein>
    <submittedName>
        <fullName evidence="2">EpsG family protein</fullName>
    </submittedName>
</protein>
<comment type="caution">
    <text evidence="2">The sequence shown here is derived from an EMBL/GenBank/DDBJ whole genome shotgun (WGS) entry which is preliminary data.</text>
</comment>
<gene>
    <name evidence="2" type="ORF">DW250_05640</name>
</gene>
<keyword evidence="1" id="KW-0472">Membrane</keyword>
<proteinExistence type="predicted"/>
<dbReference type="EMBL" id="QRIN01000017">
    <property type="protein sequence ID" value="RHG66876.1"/>
    <property type="molecule type" value="Genomic_DNA"/>
</dbReference>
<evidence type="ECO:0000313" key="3">
    <source>
        <dbReference type="Proteomes" id="UP000286501"/>
    </source>
</evidence>
<accession>A0A3R6DS99</accession>
<feature type="transmembrane region" description="Helical" evidence="1">
    <location>
        <begin position="324"/>
        <end position="342"/>
    </location>
</feature>
<dbReference type="Pfam" id="PF14897">
    <property type="entry name" value="EpsG"/>
    <property type="match status" value="1"/>
</dbReference>
<dbReference type="AlphaFoldDB" id="A0A3R6DS99"/>
<feature type="transmembrane region" description="Helical" evidence="1">
    <location>
        <begin position="91"/>
        <end position="111"/>
    </location>
</feature>
<feature type="transmembrane region" description="Helical" evidence="1">
    <location>
        <begin position="123"/>
        <end position="151"/>
    </location>
</feature>
<dbReference type="InterPro" id="IPR049458">
    <property type="entry name" value="EpsG-like"/>
</dbReference>
<feature type="transmembrane region" description="Helical" evidence="1">
    <location>
        <begin position="238"/>
        <end position="258"/>
    </location>
</feature>
<reference evidence="2 3" key="1">
    <citation type="submission" date="2018-08" db="EMBL/GenBank/DDBJ databases">
        <title>A genome reference for cultivated species of the human gut microbiota.</title>
        <authorList>
            <person name="Zou Y."/>
            <person name="Xue W."/>
            <person name="Luo G."/>
        </authorList>
    </citation>
    <scope>NUCLEOTIDE SEQUENCE [LARGE SCALE GENOMIC DNA]</scope>
    <source>
        <strain evidence="2 3">AM22-1</strain>
    </source>
</reference>
<dbReference type="RefSeq" id="WP_118200602.1">
    <property type="nucleotide sequence ID" value="NZ_JAVRBH010000001.1"/>
</dbReference>
<organism evidence="2 3">
    <name type="scientific">Segatella copri</name>
    <dbReference type="NCBI Taxonomy" id="165179"/>
    <lineage>
        <taxon>Bacteria</taxon>
        <taxon>Pseudomonadati</taxon>
        <taxon>Bacteroidota</taxon>
        <taxon>Bacteroidia</taxon>
        <taxon>Bacteroidales</taxon>
        <taxon>Prevotellaceae</taxon>
        <taxon>Segatella</taxon>
    </lineage>
</organism>
<feature type="transmembrane region" description="Helical" evidence="1">
    <location>
        <begin position="270"/>
        <end position="293"/>
    </location>
</feature>
<name>A0A3R6DS99_9BACT</name>
<sequence length="370" mass="43177">MYFAIIGIISIFVFLEMFNKDIIEKYKYVFAFTCFALLVFQDGFRWETGTDWDPYHNFFEDLTISIQPEDSDFDIGYVIFTYIIRSISDNYTIFLTVFSVIFYSGFFYLIFKCSDAPFTSLLVFYMSTVYYMGMNRQFMAMTFYAIGLVWLTQDKKLYYIIMIIIGALFHKTILMGIIALFLNKKLNNILIIGILSLTILIAISGIVNKLPLGIFALLGEQAGDKMEYYSVNGDATSMTSMILATIRRLIWIVPLLVYDRYITDKPRGYYLFFNLYLIGTVFYIICNGTILQIVVSRALIYFNIMEMFMVPVVFSLLKQNYGKLILAFILVAYTILYTYKGFKGYGEGTDYFLPYKGIFINTDYNRQYTR</sequence>
<feature type="transmembrane region" description="Helical" evidence="1">
    <location>
        <begin position="157"/>
        <end position="182"/>
    </location>
</feature>
<keyword evidence="1" id="KW-1133">Transmembrane helix</keyword>
<feature type="transmembrane region" description="Helical" evidence="1">
    <location>
        <begin position="189"/>
        <end position="218"/>
    </location>
</feature>
<feature type="transmembrane region" description="Helical" evidence="1">
    <location>
        <begin position="299"/>
        <end position="317"/>
    </location>
</feature>
<keyword evidence="1" id="KW-0812">Transmembrane</keyword>
<evidence type="ECO:0000256" key="1">
    <source>
        <dbReference type="SAM" id="Phobius"/>
    </source>
</evidence>
<evidence type="ECO:0000313" key="2">
    <source>
        <dbReference type="EMBL" id="RHG66876.1"/>
    </source>
</evidence>
<dbReference type="Proteomes" id="UP000286501">
    <property type="component" value="Unassembled WGS sequence"/>
</dbReference>